<evidence type="ECO:0000256" key="10">
    <source>
        <dbReference type="ARBA" id="ARBA00031120"/>
    </source>
</evidence>
<dbReference type="Proteomes" id="UP000677668">
    <property type="component" value="Chromosome 1"/>
</dbReference>
<evidence type="ECO:0000256" key="1">
    <source>
        <dbReference type="ARBA" id="ARBA00005079"/>
    </source>
</evidence>
<keyword evidence="9" id="KW-0456">Lyase</keyword>
<dbReference type="EC" id="4.1.1.45" evidence="4"/>
<evidence type="ECO:0000256" key="3">
    <source>
        <dbReference type="ARBA" id="ARBA00011245"/>
    </source>
</evidence>
<dbReference type="SUPFAM" id="SSF51556">
    <property type="entry name" value="Metallo-dependent hydrolases"/>
    <property type="match status" value="1"/>
</dbReference>
<dbReference type="PANTHER" id="PTHR21240:SF27">
    <property type="entry name" value="2-AMINO-3-CARBOXYMUCONATE-6-SEMIALDEHYDE DECARBOXYLASE"/>
    <property type="match status" value="1"/>
</dbReference>
<keyword evidence="13" id="KW-1185">Reference proteome</keyword>
<keyword evidence="8" id="KW-0862">Zinc</keyword>
<sequence length="370" mass="41731">MALLRKLDLHTHILPPRWEDLHAKYGYPGFPRLEHVSARCARIMIDDRFFREVQENCWHPEARIRDCHAHGVTTQVLSTVPVMFSYWAKPHDAYDLARFLNDHIAEVVARHPAYFVGLGTLPMQSPELAARELERCVRDLGLAGVEIGTHINDWNLDAPELFPFFQRAAELGAAVFVHPWEMVGRERMPNYFLPWLVGMPAETSLAICSMIFGGVLERLPRLRCCFAHGGGAFPFTLGRITKGWAARPDLCQVHISQPPRTYLPQIYVDSLVHDADALRYVVKVFGMTRVVLGSDYPFPLGEDEPGKLICAIEEFSDADRERLLWKNAVEFLGLDDQRLGLPSETGWPTCTESEAGAAGMSDERVPGEPT</sequence>
<evidence type="ECO:0000259" key="11">
    <source>
        <dbReference type="Pfam" id="PF04909"/>
    </source>
</evidence>
<protein>
    <recommendedName>
        <fullName evidence="5">2-amino-3-carboxymuconate-6-semialdehyde decarboxylase</fullName>
        <ecNumber evidence="4">4.1.1.45</ecNumber>
    </recommendedName>
    <alternativeName>
        <fullName evidence="10">Picolinate carboxylase</fullName>
    </alternativeName>
</protein>
<evidence type="ECO:0000313" key="12">
    <source>
        <dbReference type="EMBL" id="QUV93966.1"/>
    </source>
</evidence>
<dbReference type="Pfam" id="PF04909">
    <property type="entry name" value="Amidohydro_2"/>
    <property type="match status" value="1"/>
</dbReference>
<dbReference type="InterPro" id="IPR006680">
    <property type="entry name" value="Amidohydro-rel"/>
</dbReference>
<comment type="pathway">
    <text evidence="1">Secondary metabolite metabolism; quinolate metabolism.</text>
</comment>
<evidence type="ECO:0000256" key="5">
    <source>
        <dbReference type="ARBA" id="ARBA00021214"/>
    </source>
</evidence>
<evidence type="ECO:0000256" key="6">
    <source>
        <dbReference type="ARBA" id="ARBA00022723"/>
    </source>
</evidence>
<keyword evidence="7" id="KW-0210">Decarboxylase</keyword>
<dbReference type="InterPro" id="IPR032465">
    <property type="entry name" value="ACMSD"/>
</dbReference>
<organism evidence="12 13">
    <name type="scientific">Chloracidobacterium sp. N</name>
    <dbReference type="NCBI Taxonomy" id="2821540"/>
    <lineage>
        <taxon>Bacteria</taxon>
        <taxon>Pseudomonadati</taxon>
        <taxon>Acidobacteriota</taxon>
        <taxon>Terriglobia</taxon>
        <taxon>Terriglobales</taxon>
        <taxon>Acidobacteriaceae</taxon>
        <taxon>Chloracidobacterium</taxon>
        <taxon>Chloracidobacterium aggregatum</taxon>
    </lineage>
</organism>
<name>A0ABX8B384_9BACT</name>
<evidence type="ECO:0000256" key="9">
    <source>
        <dbReference type="ARBA" id="ARBA00023239"/>
    </source>
</evidence>
<reference evidence="12 13" key="1">
    <citation type="submission" date="2021-03" db="EMBL/GenBank/DDBJ databases">
        <title>Genomic and phenotypic characterization of Chloracidobacterium isolates provides evidence for multiple species.</title>
        <authorList>
            <person name="Saini M.K."/>
            <person name="Costas A.M.G."/>
            <person name="Tank M."/>
            <person name="Bryant D.A."/>
        </authorList>
    </citation>
    <scope>NUCLEOTIDE SEQUENCE [LARGE SCALE GENOMIC DNA]</scope>
    <source>
        <strain evidence="12 13">N</strain>
    </source>
</reference>
<dbReference type="PANTHER" id="PTHR21240">
    <property type="entry name" value="2-AMINO-3-CARBOXYLMUCONATE-6-SEMIALDEHYDE DECARBOXYLASE"/>
    <property type="match status" value="1"/>
</dbReference>
<evidence type="ECO:0000313" key="13">
    <source>
        <dbReference type="Proteomes" id="UP000677668"/>
    </source>
</evidence>
<dbReference type="RefSeq" id="WP_211422295.1">
    <property type="nucleotide sequence ID" value="NZ_CP072642.1"/>
</dbReference>
<evidence type="ECO:0000256" key="4">
    <source>
        <dbReference type="ARBA" id="ARBA00012365"/>
    </source>
</evidence>
<dbReference type="Gene3D" id="3.20.20.140">
    <property type="entry name" value="Metal-dependent hydrolases"/>
    <property type="match status" value="1"/>
</dbReference>
<dbReference type="EMBL" id="CP072642">
    <property type="protein sequence ID" value="QUV93966.1"/>
    <property type="molecule type" value="Genomic_DNA"/>
</dbReference>
<evidence type="ECO:0000256" key="8">
    <source>
        <dbReference type="ARBA" id="ARBA00022833"/>
    </source>
</evidence>
<comment type="subunit">
    <text evidence="3">Monomer.</text>
</comment>
<evidence type="ECO:0000256" key="7">
    <source>
        <dbReference type="ARBA" id="ARBA00022793"/>
    </source>
</evidence>
<evidence type="ECO:0000256" key="2">
    <source>
        <dbReference type="ARBA" id="ARBA00005871"/>
    </source>
</evidence>
<gene>
    <name evidence="12" type="ORF">J8C05_00435</name>
</gene>
<dbReference type="InterPro" id="IPR032466">
    <property type="entry name" value="Metal_Hydrolase"/>
</dbReference>
<accession>A0ABX8B384</accession>
<feature type="domain" description="Amidohydrolase-related" evidence="11">
    <location>
        <begin position="8"/>
        <end position="334"/>
    </location>
</feature>
<comment type="similarity">
    <text evidence="2">Belongs to the metallo-dependent hydrolases superfamily. ACMSD family.</text>
</comment>
<proteinExistence type="inferred from homology"/>
<keyword evidence="6" id="KW-0479">Metal-binding</keyword>